<comment type="caution">
    <text evidence="2">The sequence shown here is derived from an EMBL/GenBank/DDBJ whole genome shotgun (WGS) entry which is preliminary data.</text>
</comment>
<sequence>MSFLPFSVFFSLVSVLFLFLNSFVPSLLLSSCSSFHLPSWCFFKSFHPCVRPLFCPFCYLLSFCSPSFYSSFLWLFLPPFLLLPFKGLSFHPSFLPSMYLSFHMLPIALPSFK</sequence>
<keyword evidence="3" id="KW-1185">Reference proteome</keyword>
<reference evidence="2 3" key="1">
    <citation type="submission" date="2021-06" db="EMBL/GenBank/DDBJ databases">
        <authorList>
            <person name="Palmer J.M."/>
        </authorList>
    </citation>
    <scope>NUCLEOTIDE SEQUENCE [LARGE SCALE GENOMIC DNA]</scope>
    <source>
        <strain evidence="2 3">XC_2019</strain>
        <tissue evidence="2">Muscle</tissue>
    </source>
</reference>
<feature type="transmembrane region" description="Helical" evidence="1">
    <location>
        <begin position="53"/>
        <end position="77"/>
    </location>
</feature>
<feature type="transmembrane region" description="Helical" evidence="1">
    <location>
        <begin position="6"/>
        <end position="32"/>
    </location>
</feature>
<feature type="transmembrane region" description="Helical" evidence="1">
    <location>
        <begin position="89"/>
        <end position="109"/>
    </location>
</feature>
<protein>
    <submittedName>
        <fullName evidence="2">Uncharacterized protein</fullName>
    </submittedName>
</protein>
<keyword evidence="1" id="KW-1133">Transmembrane helix</keyword>
<evidence type="ECO:0000256" key="1">
    <source>
        <dbReference type="SAM" id="Phobius"/>
    </source>
</evidence>
<name>A0ABV0Q9A3_9TELE</name>
<organism evidence="2 3">
    <name type="scientific">Xenoophorus captivus</name>
    <dbReference type="NCBI Taxonomy" id="1517983"/>
    <lineage>
        <taxon>Eukaryota</taxon>
        <taxon>Metazoa</taxon>
        <taxon>Chordata</taxon>
        <taxon>Craniata</taxon>
        <taxon>Vertebrata</taxon>
        <taxon>Euteleostomi</taxon>
        <taxon>Actinopterygii</taxon>
        <taxon>Neopterygii</taxon>
        <taxon>Teleostei</taxon>
        <taxon>Neoteleostei</taxon>
        <taxon>Acanthomorphata</taxon>
        <taxon>Ovalentaria</taxon>
        <taxon>Atherinomorphae</taxon>
        <taxon>Cyprinodontiformes</taxon>
        <taxon>Goodeidae</taxon>
        <taxon>Xenoophorus</taxon>
    </lineage>
</organism>
<evidence type="ECO:0000313" key="2">
    <source>
        <dbReference type="EMBL" id="MEQ2192374.1"/>
    </source>
</evidence>
<accession>A0ABV0Q9A3</accession>
<keyword evidence="1" id="KW-0812">Transmembrane</keyword>
<keyword evidence="1" id="KW-0472">Membrane</keyword>
<dbReference type="EMBL" id="JAHRIN010002332">
    <property type="protein sequence ID" value="MEQ2192374.1"/>
    <property type="molecule type" value="Genomic_DNA"/>
</dbReference>
<gene>
    <name evidence="2" type="ORF">XENOCAPTIV_010759</name>
</gene>
<evidence type="ECO:0000313" key="3">
    <source>
        <dbReference type="Proteomes" id="UP001434883"/>
    </source>
</evidence>
<proteinExistence type="predicted"/>
<dbReference type="Proteomes" id="UP001434883">
    <property type="component" value="Unassembled WGS sequence"/>
</dbReference>